<name>A0ABW9AM97_9BURK</name>
<feature type="compositionally biased region" description="Basic and acidic residues" evidence="1">
    <location>
        <begin position="91"/>
        <end position="101"/>
    </location>
</feature>
<evidence type="ECO:0000256" key="1">
    <source>
        <dbReference type="SAM" id="MobiDB-lite"/>
    </source>
</evidence>
<comment type="caution">
    <text evidence="2">The sequence shown here is derived from an EMBL/GenBank/DDBJ whole genome shotgun (WGS) entry which is preliminary data.</text>
</comment>
<dbReference type="RefSeq" id="WP_408177180.1">
    <property type="nucleotide sequence ID" value="NZ_JAQQEZ010000006.1"/>
</dbReference>
<dbReference type="EMBL" id="JAQQEZ010000006">
    <property type="protein sequence ID" value="MFM0001707.1"/>
    <property type="molecule type" value="Genomic_DNA"/>
</dbReference>
<reference evidence="2 3" key="1">
    <citation type="journal article" date="2024" name="Chem. Sci.">
        <title>Discovery of megapolipeptins by genome mining of a Burkholderiales bacteria collection.</title>
        <authorList>
            <person name="Paulo B.S."/>
            <person name="Recchia M.J.J."/>
            <person name="Lee S."/>
            <person name="Fergusson C.H."/>
            <person name="Romanowski S.B."/>
            <person name="Hernandez A."/>
            <person name="Krull N."/>
            <person name="Liu D.Y."/>
            <person name="Cavanagh H."/>
            <person name="Bos A."/>
            <person name="Gray C.A."/>
            <person name="Murphy B.T."/>
            <person name="Linington R.G."/>
            <person name="Eustaquio A.S."/>
        </authorList>
    </citation>
    <scope>NUCLEOTIDE SEQUENCE [LARGE SCALE GENOMIC DNA]</scope>
    <source>
        <strain evidence="2 3">RL17-350-BIC-A</strain>
    </source>
</reference>
<accession>A0ABW9AM97</accession>
<proteinExistence type="predicted"/>
<evidence type="ECO:0000313" key="2">
    <source>
        <dbReference type="EMBL" id="MFM0001707.1"/>
    </source>
</evidence>
<sequence length="172" mass="17513">MNADNALSASSPAASTETAARVPAQIPAQAAQGHITSASASAPAPEPSTEHAAQLPRQPAQPHPQTVQTPAVATVLAATDSKTATVVQPGRGRDGLHRRDSNSVSSAATDELVKESAKLDPALPPPEPAPFVHDDQPHHGSNAVAAAMTQQLVKESAKLDPALPPPNPSGMH</sequence>
<organism evidence="2 3">
    <name type="scientific">Paraburkholderia dipogonis</name>
    <dbReference type="NCBI Taxonomy" id="1211383"/>
    <lineage>
        <taxon>Bacteria</taxon>
        <taxon>Pseudomonadati</taxon>
        <taxon>Pseudomonadota</taxon>
        <taxon>Betaproteobacteria</taxon>
        <taxon>Burkholderiales</taxon>
        <taxon>Burkholderiaceae</taxon>
        <taxon>Paraburkholderia</taxon>
    </lineage>
</organism>
<keyword evidence="3" id="KW-1185">Reference proteome</keyword>
<feature type="compositionally biased region" description="Low complexity" evidence="1">
    <location>
        <begin position="1"/>
        <end position="20"/>
    </location>
</feature>
<dbReference type="Proteomes" id="UP001629230">
    <property type="component" value="Unassembled WGS sequence"/>
</dbReference>
<evidence type="ECO:0000313" key="3">
    <source>
        <dbReference type="Proteomes" id="UP001629230"/>
    </source>
</evidence>
<feature type="region of interest" description="Disordered" evidence="1">
    <location>
        <begin position="1"/>
        <end position="172"/>
    </location>
</feature>
<gene>
    <name evidence="2" type="ORF">PQR57_11820</name>
</gene>
<feature type="compositionally biased region" description="Pro residues" evidence="1">
    <location>
        <begin position="162"/>
        <end position="172"/>
    </location>
</feature>
<protein>
    <submittedName>
        <fullName evidence="2">Uncharacterized protein</fullName>
    </submittedName>
</protein>